<evidence type="ECO:0000313" key="4">
    <source>
        <dbReference type="Proteomes" id="UP000660381"/>
    </source>
</evidence>
<dbReference type="EMBL" id="JACJTQ010000048">
    <property type="protein sequence ID" value="MBD2694421.1"/>
    <property type="molecule type" value="Genomic_DNA"/>
</dbReference>
<keyword evidence="1" id="KW-0175">Coiled coil</keyword>
<dbReference type="Proteomes" id="UP000660381">
    <property type="component" value="Unassembled WGS sequence"/>
</dbReference>
<dbReference type="InterPro" id="IPR005039">
    <property type="entry name" value="Ant_C"/>
</dbReference>
<comment type="caution">
    <text evidence="3">The sequence shown here is derived from an EMBL/GenBank/DDBJ whole genome shotgun (WGS) entry which is preliminary data.</text>
</comment>
<accession>A0ABR8JC26</accession>
<gene>
    <name evidence="3" type="ORF">H6G68_22200</name>
</gene>
<organism evidence="3 4">
    <name type="scientific">Anabaena catenula FACHB-362</name>
    <dbReference type="NCBI Taxonomy" id="2692877"/>
    <lineage>
        <taxon>Bacteria</taxon>
        <taxon>Bacillati</taxon>
        <taxon>Cyanobacteriota</taxon>
        <taxon>Cyanophyceae</taxon>
        <taxon>Nostocales</taxon>
        <taxon>Nostocaceae</taxon>
        <taxon>Anabaena</taxon>
    </lineage>
</organism>
<protein>
    <submittedName>
        <fullName evidence="3">Phage antirepressor KilAC domain-containing protein</fullName>
    </submittedName>
</protein>
<evidence type="ECO:0000256" key="1">
    <source>
        <dbReference type="SAM" id="Coils"/>
    </source>
</evidence>
<name>A0ABR8JC26_9NOST</name>
<feature type="domain" description="Antirepressor protein C-terminal" evidence="2">
    <location>
        <begin position="179"/>
        <end position="276"/>
    </location>
</feature>
<evidence type="ECO:0000313" key="3">
    <source>
        <dbReference type="EMBL" id="MBD2694421.1"/>
    </source>
</evidence>
<sequence length="295" mass="32367">MTTLALSAQVLRAEKDGIEFYTIQETGESGMSQSGLARACGVDEKTIRRLLETLRTKSPSEILEPFTGSSLEDLTLRTTANLNNANILRDTFCASVITHFAQSGKVEAAQNVCAFAAAGIRTFIHSFTGWQPQQTEETIKLPTDLLESLKLLVVIETERKALAAANEELQAATTELQAVNSELLPKAEAAEVFLESGRNLTFQEAAQLLAIPGIGRDNLFKALIELKLLINTAHPYQRFIEQGIFFVKETSTSVGFRRQILITPKGMGYILPLLKEHGKKSSKVADSFRPTPKAN</sequence>
<dbReference type="Pfam" id="PF03374">
    <property type="entry name" value="ANT"/>
    <property type="match status" value="1"/>
</dbReference>
<feature type="coiled-coil region" evidence="1">
    <location>
        <begin position="152"/>
        <end position="182"/>
    </location>
</feature>
<dbReference type="RefSeq" id="WP_190908587.1">
    <property type="nucleotide sequence ID" value="NZ_JACJTQ010000048.1"/>
</dbReference>
<reference evidence="3 4" key="1">
    <citation type="journal article" date="2020" name="ISME J.">
        <title>Comparative genomics reveals insights into cyanobacterial evolution and habitat adaptation.</title>
        <authorList>
            <person name="Chen M.Y."/>
            <person name="Teng W.K."/>
            <person name="Zhao L."/>
            <person name="Hu C.X."/>
            <person name="Zhou Y.K."/>
            <person name="Han B.P."/>
            <person name="Song L.R."/>
            <person name="Shu W.S."/>
        </authorList>
    </citation>
    <scope>NUCLEOTIDE SEQUENCE [LARGE SCALE GENOMIC DNA]</scope>
    <source>
        <strain evidence="3 4">FACHB-362</strain>
    </source>
</reference>
<proteinExistence type="predicted"/>
<evidence type="ECO:0000259" key="2">
    <source>
        <dbReference type="Pfam" id="PF03374"/>
    </source>
</evidence>
<keyword evidence="4" id="KW-1185">Reference proteome</keyword>